<reference evidence="3" key="1">
    <citation type="journal article" date="2005" name="Nature">
        <title>The map-based sequence of the rice genome.</title>
        <authorList>
            <consortium name="International rice genome sequencing project (IRGSP)"/>
            <person name="Matsumoto T."/>
            <person name="Wu J."/>
            <person name="Kanamori H."/>
            <person name="Katayose Y."/>
            <person name="Fujisawa M."/>
            <person name="Namiki N."/>
            <person name="Mizuno H."/>
            <person name="Yamamoto K."/>
            <person name="Antonio B.A."/>
            <person name="Baba T."/>
            <person name="Sakata K."/>
            <person name="Nagamura Y."/>
            <person name="Aoki H."/>
            <person name="Arikawa K."/>
            <person name="Arita K."/>
            <person name="Bito T."/>
            <person name="Chiden Y."/>
            <person name="Fujitsuka N."/>
            <person name="Fukunaka R."/>
            <person name="Hamada M."/>
            <person name="Harada C."/>
            <person name="Hayashi A."/>
            <person name="Hijishita S."/>
            <person name="Honda M."/>
            <person name="Hosokawa S."/>
            <person name="Ichikawa Y."/>
            <person name="Idonuma A."/>
            <person name="Iijima M."/>
            <person name="Ikeda M."/>
            <person name="Ikeno M."/>
            <person name="Ito K."/>
            <person name="Ito S."/>
            <person name="Ito T."/>
            <person name="Ito Y."/>
            <person name="Ito Y."/>
            <person name="Iwabuchi A."/>
            <person name="Kamiya K."/>
            <person name="Karasawa W."/>
            <person name="Kurita K."/>
            <person name="Katagiri S."/>
            <person name="Kikuta A."/>
            <person name="Kobayashi H."/>
            <person name="Kobayashi N."/>
            <person name="Machita K."/>
            <person name="Maehara T."/>
            <person name="Masukawa M."/>
            <person name="Mizubayashi T."/>
            <person name="Mukai Y."/>
            <person name="Nagasaki H."/>
            <person name="Nagata Y."/>
            <person name="Naito S."/>
            <person name="Nakashima M."/>
            <person name="Nakama Y."/>
            <person name="Nakamichi Y."/>
            <person name="Nakamura M."/>
            <person name="Meguro A."/>
            <person name="Negishi M."/>
            <person name="Ohta I."/>
            <person name="Ohta T."/>
            <person name="Okamoto M."/>
            <person name="Ono N."/>
            <person name="Saji S."/>
            <person name="Sakaguchi M."/>
            <person name="Sakai K."/>
            <person name="Shibata M."/>
            <person name="Shimokawa T."/>
            <person name="Song J."/>
            <person name="Takazaki Y."/>
            <person name="Terasawa K."/>
            <person name="Tsugane M."/>
            <person name="Tsuji K."/>
            <person name="Ueda S."/>
            <person name="Waki K."/>
            <person name="Yamagata H."/>
            <person name="Yamamoto M."/>
            <person name="Yamamoto S."/>
            <person name="Yamane H."/>
            <person name="Yoshiki S."/>
            <person name="Yoshihara R."/>
            <person name="Yukawa K."/>
            <person name="Zhong H."/>
            <person name="Yano M."/>
            <person name="Yuan Q."/>
            <person name="Ouyang S."/>
            <person name="Liu J."/>
            <person name="Jones K.M."/>
            <person name="Gansberger K."/>
            <person name="Moffat K."/>
            <person name="Hill J."/>
            <person name="Bera J."/>
            <person name="Fadrosh D."/>
            <person name="Jin S."/>
            <person name="Johri S."/>
            <person name="Kim M."/>
            <person name="Overton L."/>
            <person name="Reardon M."/>
            <person name="Tsitrin T."/>
            <person name="Vuong H."/>
            <person name="Weaver B."/>
            <person name="Ciecko A."/>
            <person name="Tallon L."/>
            <person name="Jackson J."/>
            <person name="Pai G."/>
            <person name="Aken S.V."/>
            <person name="Utterback T."/>
            <person name="Reidmuller S."/>
            <person name="Feldblyum T."/>
            <person name="Hsiao J."/>
            <person name="Zismann V."/>
            <person name="Iobst S."/>
            <person name="de Vazeille A.R."/>
            <person name="Buell C.R."/>
            <person name="Ying K."/>
            <person name="Li Y."/>
            <person name="Lu T."/>
            <person name="Huang Y."/>
            <person name="Zhao Q."/>
            <person name="Feng Q."/>
            <person name="Zhang L."/>
            <person name="Zhu J."/>
            <person name="Weng Q."/>
            <person name="Mu J."/>
            <person name="Lu Y."/>
            <person name="Fan D."/>
            <person name="Liu Y."/>
            <person name="Guan J."/>
            <person name="Zhang Y."/>
            <person name="Yu S."/>
            <person name="Liu X."/>
            <person name="Zhang Y."/>
            <person name="Hong G."/>
            <person name="Han B."/>
            <person name="Choisne N."/>
            <person name="Demange N."/>
            <person name="Orjeda G."/>
            <person name="Samain S."/>
            <person name="Cattolico L."/>
            <person name="Pelletier E."/>
            <person name="Couloux A."/>
            <person name="Segurens B."/>
            <person name="Wincker P."/>
            <person name="D'Hont A."/>
            <person name="Scarpelli C."/>
            <person name="Weissenbach J."/>
            <person name="Salanoubat M."/>
            <person name="Quetier F."/>
            <person name="Yu Y."/>
            <person name="Kim H.R."/>
            <person name="Rambo T."/>
            <person name="Currie J."/>
            <person name="Collura K."/>
            <person name="Luo M."/>
            <person name="Yang T."/>
            <person name="Ammiraju J.S.S."/>
            <person name="Engler F."/>
            <person name="Soderlund C."/>
            <person name="Wing R.A."/>
            <person name="Palmer L.E."/>
            <person name="de la Bastide M."/>
            <person name="Spiegel L."/>
            <person name="Nascimento L."/>
            <person name="Zutavern T."/>
            <person name="O'Shaughnessy A."/>
            <person name="Dike S."/>
            <person name="Dedhia N."/>
            <person name="Preston R."/>
            <person name="Balija V."/>
            <person name="McCombie W.R."/>
            <person name="Chow T."/>
            <person name="Chen H."/>
            <person name="Chung M."/>
            <person name="Chen C."/>
            <person name="Shaw J."/>
            <person name="Wu H."/>
            <person name="Hsiao K."/>
            <person name="Chao Y."/>
            <person name="Chu M."/>
            <person name="Cheng C."/>
            <person name="Hour A."/>
            <person name="Lee P."/>
            <person name="Lin S."/>
            <person name="Lin Y."/>
            <person name="Liou J."/>
            <person name="Liu S."/>
            <person name="Hsing Y."/>
            <person name="Raghuvanshi S."/>
            <person name="Mohanty A."/>
            <person name="Bharti A.K."/>
            <person name="Gaur A."/>
            <person name="Gupta V."/>
            <person name="Kumar D."/>
            <person name="Ravi V."/>
            <person name="Vij S."/>
            <person name="Kapur A."/>
            <person name="Khurana P."/>
            <person name="Khurana P."/>
            <person name="Khurana J.P."/>
            <person name="Tyagi A.K."/>
            <person name="Gaikwad K."/>
            <person name="Singh A."/>
            <person name="Dalal V."/>
            <person name="Srivastava S."/>
            <person name="Dixit A."/>
            <person name="Pal A.K."/>
            <person name="Ghazi I.A."/>
            <person name="Yadav M."/>
            <person name="Pandit A."/>
            <person name="Bhargava A."/>
            <person name="Sureshbabu K."/>
            <person name="Batra K."/>
            <person name="Sharma T.R."/>
            <person name="Mohapatra T."/>
            <person name="Singh N.K."/>
            <person name="Messing J."/>
            <person name="Nelson A.B."/>
            <person name="Fuks G."/>
            <person name="Kavchok S."/>
            <person name="Keizer G."/>
            <person name="Linton E."/>
            <person name="Llaca V."/>
            <person name="Song R."/>
            <person name="Tanyolac B."/>
            <person name="Young S."/>
            <person name="Ho-Il K."/>
            <person name="Hahn J.H."/>
            <person name="Sangsakoo G."/>
            <person name="Vanavichit A."/>
            <person name="de Mattos Luiz.A.T."/>
            <person name="Zimmer P.D."/>
            <person name="Malone G."/>
            <person name="Dellagostin O."/>
            <person name="de Oliveira A.C."/>
            <person name="Bevan M."/>
            <person name="Bancroft I."/>
            <person name="Minx P."/>
            <person name="Cordum H."/>
            <person name="Wilson R."/>
            <person name="Cheng Z."/>
            <person name="Jin W."/>
            <person name="Jiang J."/>
            <person name="Leong S.A."/>
            <person name="Iwama H."/>
            <person name="Gojobori T."/>
            <person name="Itoh T."/>
            <person name="Niimura Y."/>
            <person name="Fujii Y."/>
            <person name="Habara T."/>
            <person name="Sakai H."/>
            <person name="Sato Y."/>
            <person name="Wilson G."/>
            <person name="Kumar K."/>
            <person name="McCouch S."/>
            <person name="Juretic N."/>
            <person name="Hoen D."/>
            <person name="Wright S."/>
            <person name="Bruskiewich R."/>
            <person name="Bureau T."/>
            <person name="Miyao A."/>
            <person name="Hirochika H."/>
            <person name="Nishikawa T."/>
            <person name="Kadowaki K."/>
            <person name="Sugiura M."/>
            <person name="Burr B."/>
            <person name="Sasaki T."/>
        </authorList>
    </citation>
    <scope>NUCLEOTIDE SEQUENCE [LARGE SCALE GENOMIC DNA]</scope>
    <source>
        <strain evidence="3">cv. Nipponbare</strain>
    </source>
</reference>
<dbReference type="InParanoid" id="A0A0P0XAA5"/>
<dbReference type="Proteomes" id="UP000059680">
    <property type="component" value="Chromosome 7"/>
</dbReference>
<dbReference type="AlphaFoldDB" id="A0A0P0XAA5"/>
<proteinExistence type="predicted"/>
<protein>
    <submittedName>
        <fullName evidence="2">Os07g0675400 protein</fullName>
    </submittedName>
</protein>
<evidence type="ECO:0000313" key="2">
    <source>
        <dbReference type="EMBL" id="BAT03198.1"/>
    </source>
</evidence>
<dbReference type="PaxDb" id="39947-A0A0P0XAA5"/>
<dbReference type="Gramene" id="Os07t0675400-01">
    <property type="protein sequence ID" value="Os07t0675400-01"/>
    <property type="gene ID" value="Os07g0675400"/>
</dbReference>
<name>A0A0P0XAA5_ORYSJ</name>
<gene>
    <name evidence="2" type="ordered locus">Os07g0675400</name>
    <name evidence="2" type="ORF">OSNPB_070675400</name>
</gene>
<organism evidence="2 3">
    <name type="scientific">Oryza sativa subsp. japonica</name>
    <name type="common">Rice</name>
    <dbReference type="NCBI Taxonomy" id="39947"/>
    <lineage>
        <taxon>Eukaryota</taxon>
        <taxon>Viridiplantae</taxon>
        <taxon>Streptophyta</taxon>
        <taxon>Embryophyta</taxon>
        <taxon>Tracheophyta</taxon>
        <taxon>Spermatophyta</taxon>
        <taxon>Magnoliopsida</taxon>
        <taxon>Liliopsida</taxon>
        <taxon>Poales</taxon>
        <taxon>Poaceae</taxon>
        <taxon>BOP clade</taxon>
        <taxon>Oryzoideae</taxon>
        <taxon>Oryzeae</taxon>
        <taxon>Oryzinae</taxon>
        <taxon>Oryza</taxon>
        <taxon>Oryza sativa</taxon>
    </lineage>
</organism>
<sequence>MEANADYVRRGFRLAAPPLPDATAAALSSPRQHAVTTAKVPRRTAPGRSSANAGLYLRTELKHRSNGNMENSAVAAVDSNG</sequence>
<evidence type="ECO:0000256" key="1">
    <source>
        <dbReference type="SAM" id="MobiDB-lite"/>
    </source>
</evidence>
<reference evidence="2 3" key="2">
    <citation type="journal article" date="2013" name="Plant Cell Physiol.">
        <title>Rice Annotation Project Database (RAP-DB): an integrative and interactive database for rice genomics.</title>
        <authorList>
            <person name="Sakai H."/>
            <person name="Lee S.S."/>
            <person name="Tanaka T."/>
            <person name="Numa H."/>
            <person name="Kim J."/>
            <person name="Kawahara Y."/>
            <person name="Wakimoto H."/>
            <person name="Yang C.C."/>
            <person name="Iwamoto M."/>
            <person name="Abe T."/>
            <person name="Yamada Y."/>
            <person name="Muto A."/>
            <person name="Inokuchi H."/>
            <person name="Ikemura T."/>
            <person name="Matsumoto T."/>
            <person name="Sasaki T."/>
            <person name="Itoh T."/>
        </authorList>
    </citation>
    <scope>NUCLEOTIDE SEQUENCE [LARGE SCALE GENOMIC DNA]</scope>
    <source>
        <strain evidence="3">cv. Nipponbare</strain>
    </source>
</reference>
<keyword evidence="3" id="KW-1185">Reference proteome</keyword>
<feature type="region of interest" description="Disordered" evidence="1">
    <location>
        <begin position="23"/>
        <end position="53"/>
    </location>
</feature>
<dbReference type="EMBL" id="AP014963">
    <property type="protein sequence ID" value="BAT03198.1"/>
    <property type="molecule type" value="Genomic_DNA"/>
</dbReference>
<accession>A0A0P0XAA5</accession>
<evidence type="ECO:0000313" key="3">
    <source>
        <dbReference type="Proteomes" id="UP000059680"/>
    </source>
</evidence>
<reference evidence="2 3" key="3">
    <citation type="journal article" date="2013" name="Rice">
        <title>Improvement of the Oryza sativa Nipponbare reference genome using next generation sequence and optical map data.</title>
        <authorList>
            <person name="Kawahara Y."/>
            <person name="de la Bastide M."/>
            <person name="Hamilton J.P."/>
            <person name="Kanamori H."/>
            <person name="McCombie W.R."/>
            <person name="Ouyang S."/>
            <person name="Schwartz D.C."/>
            <person name="Tanaka T."/>
            <person name="Wu J."/>
            <person name="Zhou S."/>
            <person name="Childs K.L."/>
            <person name="Davidson R.M."/>
            <person name="Lin H."/>
            <person name="Quesada-Ocampo L."/>
            <person name="Vaillancourt B."/>
            <person name="Sakai H."/>
            <person name="Lee S.S."/>
            <person name="Kim J."/>
            <person name="Numa H."/>
            <person name="Itoh T."/>
            <person name="Buell C.R."/>
            <person name="Matsumoto T."/>
        </authorList>
    </citation>
    <scope>NUCLEOTIDE SEQUENCE [LARGE SCALE GENOMIC DNA]</scope>
    <source>
        <strain evidence="3">cv. Nipponbare</strain>
    </source>
</reference>